<dbReference type="GO" id="GO:0009276">
    <property type="term" value="C:Gram-negative-bacterium-type cell wall"/>
    <property type="evidence" value="ECO:0007669"/>
    <property type="project" value="InterPro"/>
</dbReference>
<evidence type="ECO:0008006" key="4">
    <source>
        <dbReference type="Google" id="ProtNLM"/>
    </source>
</evidence>
<keyword evidence="1" id="KW-1133">Transmembrane helix</keyword>
<feature type="transmembrane region" description="Helical" evidence="1">
    <location>
        <begin position="263"/>
        <end position="282"/>
    </location>
</feature>
<reference evidence="2 3" key="1">
    <citation type="journal article" date="2013" name="Mar. Genomics">
        <title>Expression of sulfatases in Rhodopirellula baltica and the diversity of sulfatases in the genus Rhodopirellula.</title>
        <authorList>
            <person name="Wegner C.E."/>
            <person name="Richter-Heitmann T."/>
            <person name="Klindworth A."/>
            <person name="Klockow C."/>
            <person name="Richter M."/>
            <person name="Achstetter T."/>
            <person name="Glockner F.O."/>
            <person name="Harder J."/>
        </authorList>
    </citation>
    <scope>NUCLEOTIDE SEQUENCE [LARGE SCALE GENOMIC DNA]</scope>
    <source>
        <strain evidence="2 3">SH398</strain>
    </source>
</reference>
<dbReference type="STRING" id="1263868.RESH_04373"/>
<evidence type="ECO:0000313" key="3">
    <source>
        <dbReference type="Proteomes" id="UP000011996"/>
    </source>
</evidence>
<dbReference type="AlphaFoldDB" id="M5S0K9"/>
<evidence type="ECO:0000313" key="2">
    <source>
        <dbReference type="EMBL" id="EMI25090.1"/>
    </source>
</evidence>
<dbReference type="PIRSF" id="PIRSF015761">
    <property type="entry name" value="Protein_L"/>
    <property type="match status" value="1"/>
</dbReference>
<dbReference type="Gene3D" id="3.30.420.380">
    <property type="match status" value="1"/>
</dbReference>
<comment type="caution">
    <text evidence="2">The sequence shown here is derived from an EMBL/GenBank/DDBJ whole genome shotgun (WGS) entry which is preliminary data.</text>
</comment>
<gene>
    <name evidence="2" type="ORF">RESH_04373</name>
</gene>
<protein>
    <recommendedName>
        <fullName evidence="4">GspL periplasmic domain-containing protein</fullName>
    </recommendedName>
</protein>
<proteinExistence type="predicted"/>
<evidence type="ECO:0000256" key="1">
    <source>
        <dbReference type="SAM" id="Phobius"/>
    </source>
</evidence>
<accession>M5S0K9</accession>
<sequence>MADPLTSEMIIPSREDLNARNTLDGDDAGQLTERTNALADTDRSVVLALNTSDCFSFFREVADRRRLKTRNAMVYDIEEFIPLDADDLAVGVLDSSGGSLIIAADSRSLVTLVRTIESRGGYIASVTPIVLLAIGALAKAHALKKWDALIWESDEGFDLVRLCNGKPIGWHWCSDQVALKESFHFLVGSEDAGRVALVHCGEDLGNVIGKVEHVDAIEMDRQQAAADECSRIVAGRSTPLVDLRDGPLRSASPYRPIRNSLRMAIAAALVFQVVVLASAWVVRERYASQTEASVLSQELNFKTVFPGEPIPVGMVARLESERRRLAGTRGVSEKTLPVVQSALPVMHVFLSGMPEFDSAKFNIERLEFSAGSIQNLSGEAKSYRDLEYLADRLRHAGLTVPPVSTTATNNGVSIRFDEILHSENGAKSP</sequence>
<dbReference type="InterPro" id="IPR007812">
    <property type="entry name" value="T2SS_protein-GspL"/>
</dbReference>
<dbReference type="GO" id="GO:0015627">
    <property type="term" value="C:type II protein secretion system complex"/>
    <property type="evidence" value="ECO:0007669"/>
    <property type="project" value="InterPro"/>
</dbReference>
<keyword evidence="1" id="KW-0472">Membrane</keyword>
<name>M5S0K9_9BACT</name>
<organism evidence="2 3">
    <name type="scientific">Rhodopirellula europaea SH398</name>
    <dbReference type="NCBI Taxonomy" id="1263868"/>
    <lineage>
        <taxon>Bacteria</taxon>
        <taxon>Pseudomonadati</taxon>
        <taxon>Planctomycetota</taxon>
        <taxon>Planctomycetia</taxon>
        <taxon>Pirellulales</taxon>
        <taxon>Pirellulaceae</taxon>
        <taxon>Rhodopirellula</taxon>
    </lineage>
</organism>
<dbReference type="PATRIC" id="fig|1263868.3.peg.4743"/>
<keyword evidence="1" id="KW-0812">Transmembrane</keyword>
<dbReference type="GO" id="GO:0015628">
    <property type="term" value="P:protein secretion by the type II secretion system"/>
    <property type="evidence" value="ECO:0007669"/>
    <property type="project" value="InterPro"/>
</dbReference>
<dbReference type="EMBL" id="ANOF01000141">
    <property type="protein sequence ID" value="EMI25090.1"/>
    <property type="molecule type" value="Genomic_DNA"/>
</dbReference>
<dbReference type="Proteomes" id="UP000011996">
    <property type="component" value="Unassembled WGS sequence"/>
</dbReference>